<name>A0AAW7TBA9_BURVI</name>
<dbReference type="PROSITE" id="PS00387">
    <property type="entry name" value="PPASE"/>
    <property type="match status" value="1"/>
</dbReference>
<keyword evidence="3" id="KW-0479">Metal-binding</keyword>
<dbReference type="RefSeq" id="WP_117337793.1">
    <property type="nucleotide sequence ID" value="NZ_JAUJRV010000046.1"/>
</dbReference>
<dbReference type="SUPFAM" id="SSF50324">
    <property type="entry name" value="Inorganic pyrophosphatase"/>
    <property type="match status" value="1"/>
</dbReference>
<comment type="caution">
    <text evidence="6">The sequence shown here is derived from an EMBL/GenBank/DDBJ whole genome shotgun (WGS) entry which is preliminary data.</text>
</comment>
<proteinExistence type="predicted"/>
<dbReference type="GO" id="GO:0005737">
    <property type="term" value="C:cytoplasm"/>
    <property type="evidence" value="ECO:0007669"/>
    <property type="project" value="InterPro"/>
</dbReference>
<accession>A0AAW7TBA9</accession>
<evidence type="ECO:0000256" key="4">
    <source>
        <dbReference type="ARBA" id="ARBA00022801"/>
    </source>
</evidence>
<evidence type="ECO:0000256" key="2">
    <source>
        <dbReference type="ARBA" id="ARBA00012146"/>
    </source>
</evidence>
<evidence type="ECO:0000313" key="7">
    <source>
        <dbReference type="Proteomes" id="UP001171620"/>
    </source>
</evidence>
<organism evidence="6 7">
    <name type="scientific">Burkholderia vietnamiensis</name>
    <dbReference type="NCBI Taxonomy" id="60552"/>
    <lineage>
        <taxon>Bacteria</taxon>
        <taxon>Pseudomonadati</taxon>
        <taxon>Pseudomonadota</taxon>
        <taxon>Betaproteobacteria</taxon>
        <taxon>Burkholderiales</taxon>
        <taxon>Burkholderiaceae</taxon>
        <taxon>Burkholderia</taxon>
        <taxon>Burkholderia cepacia complex</taxon>
    </lineage>
</organism>
<dbReference type="Pfam" id="PF00719">
    <property type="entry name" value="Pyrophosphatase"/>
    <property type="match status" value="1"/>
</dbReference>
<keyword evidence="4" id="KW-0378">Hydrolase</keyword>
<sequence>MRNIQSIELQFGHLPAGDDAPAELNAIIRLPGQSTAVTYEGDAKYNLLRVSCITGSGSRFWQNYGFVPGTLAQDGDPLDIVVLAPYPLERLSVVASRPIGMLSVTHRAATEEKVIAMVSDRICAACAPVQRLEDLGDHALRQMKAFFENYCGVGQAQAVRCGDWGDVDAAQRVILGAIRSFEDNVSCMRR</sequence>
<dbReference type="GO" id="GO:0006796">
    <property type="term" value="P:phosphate-containing compound metabolic process"/>
    <property type="evidence" value="ECO:0007669"/>
    <property type="project" value="InterPro"/>
</dbReference>
<reference evidence="6" key="1">
    <citation type="submission" date="2023-07" db="EMBL/GenBank/DDBJ databases">
        <title>A collection of bacterial strains from the Burkholderia cepacia Research Laboratory and Repository.</title>
        <authorList>
            <person name="Lipuma J."/>
            <person name="Spilker T."/>
            <person name="Caverly L."/>
        </authorList>
    </citation>
    <scope>NUCLEOTIDE SEQUENCE</scope>
    <source>
        <strain evidence="6">AU44268</strain>
    </source>
</reference>
<dbReference type="InterPro" id="IPR036649">
    <property type="entry name" value="Pyrophosphatase_sf"/>
</dbReference>
<keyword evidence="5" id="KW-0460">Magnesium</keyword>
<gene>
    <name evidence="6" type="ORF">QZM33_31145</name>
</gene>
<dbReference type="EMBL" id="JAUJRV010000046">
    <property type="protein sequence ID" value="MDN7799397.1"/>
    <property type="molecule type" value="Genomic_DNA"/>
</dbReference>
<evidence type="ECO:0000256" key="1">
    <source>
        <dbReference type="ARBA" id="ARBA00001946"/>
    </source>
</evidence>
<evidence type="ECO:0000313" key="6">
    <source>
        <dbReference type="EMBL" id="MDN7799397.1"/>
    </source>
</evidence>
<comment type="cofactor">
    <cofactor evidence="1">
        <name>Mg(2+)</name>
        <dbReference type="ChEBI" id="CHEBI:18420"/>
    </cofactor>
</comment>
<dbReference type="Proteomes" id="UP001171620">
    <property type="component" value="Unassembled WGS sequence"/>
</dbReference>
<evidence type="ECO:0000256" key="5">
    <source>
        <dbReference type="ARBA" id="ARBA00022842"/>
    </source>
</evidence>
<dbReference type="InterPro" id="IPR008162">
    <property type="entry name" value="Pyrophosphatase"/>
</dbReference>
<dbReference type="Gene3D" id="3.90.80.10">
    <property type="entry name" value="Inorganic pyrophosphatase"/>
    <property type="match status" value="1"/>
</dbReference>
<dbReference type="GO" id="GO:0000287">
    <property type="term" value="F:magnesium ion binding"/>
    <property type="evidence" value="ECO:0007669"/>
    <property type="project" value="InterPro"/>
</dbReference>
<dbReference type="PANTHER" id="PTHR10286">
    <property type="entry name" value="INORGANIC PYROPHOSPHATASE"/>
    <property type="match status" value="1"/>
</dbReference>
<protein>
    <recommendedName>
        <fullName evidence="2">inorganic diphosphatase</fullName>
        <ecNumber evidence="2">3.6.1.1</ecNumber>
    </recommendedName>
</protein>
<dbReference type="EC" id="3.6.1.1" evidence="2"/>
<dbReference type="GO" id="GO:0004427">
    <property type="term" value="F:inorganic diphosphate phosphatase activity"/>
    <property type="evidence" value="ECO:0007669"/>
    <property type="project" value="UniProtKB-EC"/>
</dbReference>
<evidence type="ECO:0000256" key="3">
    <source>
        <dbReference type="ARBA" id="ARBA00022723"/>
    </source>
</evidence>
<dbReference type="AlphaFoldDB" id="A0AAW7TBA9"/>